<evidence type="ECO:0000313" key="4">
    <source>
        <dbReference type="Proteomes" id="UP000001542"/>
    </source>
</evidence>
<dbReference type="VEuPathDB" id="TrichDB:TVAG_076700"/>
<evidence type="ECO:0000256" key="1">
    <source>
        <dbReference type="SAM" id="SignalP"/>
    </source>
</evidence>
<dbReference type="PANTHER" id="PTHR15730:SF5">
    <property type="entry name" value="SI:CH211-210B2.2-RELATED"/>
    <property type="match status" value="1"/>
</dbReference>
<keyword evidence="4" id="KW-1185">Reference proteome</keyword>
<dbReference type="GO" id="GO:0005886">
    <property type="term" value="C:plasma membrane"/>
    <property type="evidence" value="ECO:0000318"/>
    <property type="project" value="GO_Central"/>
</dbReference>
<evidence type="ECO:0000259" key="2">
    <source>
        <dbReference type="PROSITE" id="PS51723"/>
    </source>
</evidence>
<dbReference type="InterPro" id="IPR031161">
    <property type="entry name" value="Peptidase_M60_dom"/>
</dbReference>
<protein>
    <submittedName>
        <fullName evidence="3">Immuno-dominant variable surface antigen-like</fullName>
    </submittedName>
</protein>
<gene>
    <name evidence="3" type="ORF">TVAG_076700</name>
</gene>
<dbReference type="KEGG" id="tva:5468482"/>
<dbReference type="AlphaFoldDB" id="A2D9R7"/>
<dbReference type="Proteomes" id="UP000001542">
    <property type="component" value="Unassembled WGS sequence"/>
</dbReference>
<dbReference type="OrthoDB" id="530844at2759"/>
<dbReference type="PANTHER" id="PTHR15730">
    <property type="entry name" value="EXPERIMENTAL AUTOIMMUNE PROSTATITIS ANTIGEN 2-RELATED"/>
    <property type="match status" value="1"/>
</dbReference>
<dbReference type="InterPro" id="IPR051244">
    <property type="entry name" value="TCAF"/>
</dbReference>
<dbReference type="Gene3D" id="1.10.390.30">
    <property type="entry name" value="Peptidase M60, enhancin-like domain 3"/>
    <property type="match status" value="1"/>
</dbReference>
<accession>A2D9R7</accession>
<feature type="domain" description="Peptidase M60" evidence="2">
    <location>
        <begin position="134"/>
        <end position="434"/>
    </location>
</feature>
<evidence type="ECO:0000313" key="3">
    <source>
        <dbReference type="EMBL" id="EAY22923.1"/>
    </source>
</evidence>
<dbReference type="GO" id="GO:0044325">
    <property type="term" value="F:transmembrane transporter binding"/>
    <property type="evidence" value="ECO:0000318"/>
    <property type="project" value="GO_Central"/>
</dbReference>
<name>A2D9R7_TRIV3</name>
<reference evidence="3" key="1">
    <citation type="submission" date="2006-10" db="EMBL/GenBank/DDBJ databases">
        <authorList>
            <person name="Amadeo P."/>
            <person name="Zhao Q."/>
            <person name="Wortman J."/>
            <person name="Fraser-Liggett C."/>
            <person name="Carlton J."/>
        </authorList>
    </citation>
    <scope>NUCLEOTIDE SEQUENCE</scope>
    <source>
        <strain evidence="3">G3</strain>
    </source>
</reference>
<organism evidence="3 4">
    <name type="scientific">Trichomonas vaginalis (strain ATCC PRA-98 / G3)</name>
    <dbReference type="NCBI Taxonomy" id="412133"/>
    <lineage>
        <taxon>Eukaryota</taxon>
        <taxon>Metamonada</taxon>
        <taxon>Parabasalia</taxon>
        <taxon>Trichomonadida</taxon>
        <taxon>Trichomonadidae</taxon>
        <taxon>Trichomonas</taxon>
    </lineage>
</organism>
<feature type="chain" id="PRO_5002642985" evidence="1">
    <location>
        <begin position="19"/>
        <end position="595"/>
    </location>
</feature>
<dbReference type="SMART" id="SM01276">
    <property type="entry name" value="M60-like"/>
    <property type="match status" value="1"/>
</dbReference>
<dbReference type="InterPro" id="IPR035423">
    <property type="entry name" value="M60-like_N"/>
</dbReference>
<proteinExistence type="predicted"/>
<keyword evidence="1" id="KW-0732">Signal</keyword>
<dbReference type="VEuPathDB" id="TrichDB:TVAGG3_0292100"/>
<sequence>MLCFFVLSAISYTPSIFGYTGTDTVQAQETDSIIILNEVPKSKDPKPISAKGYSDPPIEENQYVWPDHGKTCTDQQLNNETSGIQRDFCKWAERVDEEELYYHPAGSKQFFGDDAVINTSTRYKARVFLNSRRDSYYPTGLYAPPGELITMEIPPKAVGKITFIINRHVDPAASHAVRLGGTRCEFSLRGTVTQFMWPYGGTIEFAVSLDTFNAGVDVNVTGAIRSPYFIYGVTTDEEWEEEVSKYPGPILSLDYGAGFVAVPSKFVRSYVKLNDAMAFWRSVSRVLYSCSEVSAVPRRSDGRVRTPLRTTVDRFVRVGTAVALTGGNQVYEPIGWQREWTNYDYAKWGCWGQLHEYAHHFQNGWEFGAWGEVSNNVLNLISMSLMTEIDATRMINFWGSIAMSGDWANTAHQAGNVNAKDLLYWYGLHLYWFGPDRQRKIIRSTRDGKYFARNGSFVSQFMLTISYIAKRDMRPYFKTWPNLYNYTASVTATADSLLDSWGFKEFHPVSIIYQTGYVYDGEEFETAKPFRIPAREPYLFDFEQFKKTRDEMHTFTFKRVIPGQGTFEEIGTAQYTIIRCEVLIFWINNNFSYRH</sequence>
<dbReference type="Pfam" id="PF13402">
    <property type="entry name" value="Peptidase_M60"/>
    <property type="match status" value="1"/>
</dbReference>
<dbReference type="InterPro" id="IPR042279">
    <property type="entry name" value="Pep_M60_3"/>
</dbReference>
<dbReference type="Gene3D" id="3.40.390.80">
    <property type="entry name" value="Peptidase M60, enhancin-like domain 2"/>
    <property type="match status" value="1"/>
</dbReference>
<dbReference type="RefSeq" id="XP_001583909.1">
    <property type="nucleotide sequence ID" value="XM_001583859.1"/>
</dbReference>
<reference evidence="3" key="2">
    <citation type="journal article" date="2007" name="Science">
        <title>Draft genome sequence of the sexually transmitted pathogen Trichomonas vaginalis.</title>
        <authorList>
            <person name="Carlton J.M."/>
            <person name="Hirt R.P."/>
            <person name="Silva J.C."/>
            <person name="Delcher A.L."/>
            <person name="Schatz M."/>
            <person name="Zhao Q."/>
            <person name="Wortman J.R."/>
            <person name="Bidwell S.L."/>
            <person name="Alsmark U.C.M."/>
            <person name="Besteiro S."/>
            <person name="Sicheritz-Ponten T."/>
            <person name="Noel C.J."/>
            <person name="Dacks J.B."/>
            <person name="Foster P.G."/>
            <person name="Simillion C."/>
            <person name="Van de Peer Y."/>
            <person name="Miranda-Saavedra D."/>
            <person name="Barton G.J."/>
            <person name="Westrop G.D."/>
            <person name="Mueller S."/>
            <person name="Dessi D."/>
            <person name="Fiori P.L."/>
            <person name="Ren Q."/>
            <person name="Paulsen I."/>
            <person name="Zhang H."/>
            <person name="Bastida-Corcuera F.D."/>
            <person name="Simoes-Barbosa A."/>
            <person name="Brown M.T."/>
            <person name="Hayes R.D."/>
            <person name="Mukherjee M."/>
            <person name="Okumura C.Y."/>
            <person name="Schneider R."/>
            <person name="Smith A.J."/>
            <person name="Vanacova S."/>
            <person name="Villalvazo M."/>
            <person name="Haas B.J."/>
            <person name="Pertea M."/>
            <person name="Feldblyum T.V."/>
            <person name="Utterback T.R."/>
            <person name="Shu C.L."/>
            <person name="Osoegawa K."/>
            <person name="de Jong P.J."/>
            <person name="Hrdy I."/>
            <person name="Horvathova L."/>
            <person name="Zubacova Z."/>
            <person name="Dolezal P."/>
            <person name="Malik S.B."/>
            <person name="Logsdon J.M. Jr."/>
            <person name="Henze K."/>
            <person name="Gupta A."/>
            <person name="Wang C.C."/>
            <person name="Dunne R.L."/>
            <person name="Upcroft J.A."/>
            <person name="Upcroft P."/>
            <person name="White O."/>
            <person name="Salzberg S.L."/>
            <person name="Tang P."/>
            <person name="Chiu C.-H."/>
            <person name="Lee Y.-S."/>
            <person name="Embley T.M."/>
            <person name="Coombs G.H."/>
            <person name="Mottram J.C."/>
            <person name="Tachezy J."/>
            <person name="Fraser-Liggett C.M."/>
            <person name="Johnson P.J."/>
        </authorList>
    </citation>
    <scope>NUCLEOTIDE SEQUENCE [LARGE SCALE GENOMIC DNA]</scope>
    <source>
        <strain evidence="3">G3</strain>
    </source>
</reference>
<dbReference type="InParanoid" id="A2D9R7"/>
<dbReference type="Pfam" id="PF17291">
    <property type="entry name" value="M60-like_N"/>
    <property type="match status" value="1"/>
</dbReference>
<dbReference type="EMBL" id="DS113181">
    <property type="protein sequence ID" value="EAY22923.1"/>
    <property type="molecule type" value="Genomic_DNA"/>
</dbReference>
<feature type="signal peptide" evidence="1">
    <location>
        <begin position="1"/>
        <end position="18"/>
    </location>
</feature>
<dbReference type="PROSITE" id="PS51723">
    <property type="entry name" value="PEPTIDASE_M60"/>
    <property type="match status" value="1"/>
</dbReference>